<accession>A0AAU7JCX9</accession>
<protein>
    <submittedName>
        <fullName evidence="2">DUF1192 domain-containing protein</fullName>
    </submittedName>
</protein>
<keyword evidence="1" id="KW-0175">Coiled coil</keyword>
<reference evidence="2" key="1">
    <citation type="submission" date="2024-05" db="EMBL/GenBank/DDBJ databases">
        <authorList>
            <person name="Kim S."/>
            <person name="Heo J."/>
            <person name="Choi H."/>
            <person name="Choi Y."/>
            <person name="Kwon S.-W."/>
            <person name="Kim Y."/>
        </authorList>
    </citation>
    <scope>NUCLEOTIDE SEQUENCE</scope>
    <source>
        <strain evidence="2">KACC 23698</strain>
    </source>
</reference>
<organism evidence="2">
    <name type="scientific">Alsobacter sp. KACC 23698</name>
    <dbReference type="NCBI Taxonomy" id="3149229"/>
    <lineage>
        <taxon>Bacteria</taxon>
        <taxon>Pseudomonadati</taxon>
        <taxon>Pseudomonadota</taxon>
        <taxon>Alphaproteobacteria</taxon>
        <taxon>Hyphomicrobiales</taxon>
        <taxon>Alsobacteraceae</taxon>
        <taxon>Alsobacter</taxon>
    </lineage>
</organism>
<evidence type="ECO:0000313" key="2">
    <source>
        <dbReference type="EMBL" id="XBO37869.1"/>
    </source>
</evidence>
<name>A0AAU7JCX9_9HYPH</name>
<feature type="coiled-coil region" evidence="1">
    <location>
        <begin position="21"/>
        <end position="55"/>
    </location>
</feature>
<evidence type="ECO:0000256" key="1">
    <source>
        <dbReference type="SAM" id="Coils"/>
    </source>
</evidence>
<dbReference type="Pfam" id="PF06698">
    <property type="entry name" value="DUF1192"/>
    <property type="match status" value="1"/>
</dbReference>
<gene>
    <name evidence="2" type="ORF">ABEG18_19410</name>
</gene>
<dbReference type="AlphaFoldDB" id="A0AAU7JCX9"/>
<sequence length="64" mass="7234">MADPFADDLPQRKPTLHALGQDLAALSLDELDERVEQLRAEIARIEEVRNAKRASRDAADAFFR</sequence>
<dbReference type="InterPro" id="IPR009579">
    <property type="entry name" value="DUF1192"/>
</dbReference>
<proteinExistence type="predicted"/>
<dbReference type="RefSeq" id="WP_406854696.1">
    <property type="nucleotide sequence ID" value="NZ_CP157484.1"/>
</dbReference>
<dbReference type="EMBL" id="CP157484">
    <property type="protein sequence ID" value="XBO37869.1"/>
    <property type="molecule type" value="Genomic_DNA"/>
</dbReference>